<evidence type="ECO:0000313" key="6">
    <source>
        <dbReference type="Proteomes" id="UP000072421"/>
    </source>
</evidence>
<evidence type="ECO:0000259" key="4">
    <source>
        <dbReference type="Pfam" id="PF13296"/>
    </source>
</evidence>
<dbReference type="Pfam" id="PF13296">
    <property type="entry name" value="T6SS_Vgr"/>
    <property type="match status" value="1"/>
</dbReference>
<dbReference type="SUPFAM" id="SSF69279">
    <property type="entry name" value="Phage tail proteins"/>
    <property type="match status" value="2"/>
</dbReference>
<evidence type="ECO:0000259" key="2">
    <source>
        <dbReference type="Pfam" id="PF04717"/>
    </source>
</evidence>
<dbReference type="RefSeq" id="WP_061539851.1">
    <property type="nucleotide sequence ID" value="NZ_CP013232.1"/>
</dbReference>
<dbReference type="SUPFAM" id="SSF69349">
    <property type="entry name" value="Phage fibre proteins"/>
    <property type="match status" value="1"/>
</dbReference>
<dbReference type="Pfam" id="PF05954">
    <property type="entry name" value="Phage_GPD"/>
    <property type="match status" value="1"/>
</dbReference>
<feature type="domain" description="Putative type VI secretion system Rhs element associated Vgr" evidence="4">
    <location>
        <begin position="505"/>
        <end position="612"/>
    </location>
</feature>
<sequence length="875" mass="96354">MSSVFKSLIMGRQHGRILRLSFPHDDGPQAQLLVNKLDAVESLSRDFEFNVELLSDDPALALKDLQGKLFSVELVRADGSLRYFSGFCFEFRLTRTDGAITFYQAKLGPWLQYLRLRKDNYIFHGKTLREQTENIFSDYGTHPDWDFQVRGEDAVMTDACQFDESDHNYLHRRWEAAGWSYWYEHTEKGHKLILTDDTTRAAAIDNGPDIRFQRHGGATEEDGIGDWSPVRQIVPGNVTLAGFNFKRPVPVSAGVPTLNKQGNVLDIESYEYTGAYGVKDAGDADTLARLRMEEIEAAGKHFEAAGNNRSVLPGRYFRLTNHFAFNPFGGNEEAGKSEFLILSVHHVAINNYLQQADEKANYDNRLTCIRKAIPWRPGRGFNSAATKILGPQTATVVGPSRPDSIHTDEYGRIRVQFHWDRIGNNDEKSSAWVRVASSWAGSQLGAKAIPRVGAEVIVMWLDGNPDRPLVTGAVYNQRNMPPWKLATQQALMGLRSRELTPNGGNVAGGRSNHLILDDTNAKIQAQLKSDHQHSQLSLGHITRIEDNAGRKDARGEGWELRTDGHGVVRSAKGMLITTEGRGNAASHMKDMGETVQRLTSARDQHETLADMAQQAGAQEKQGQQTDITKILKAQNDAIKGSGASSDGSFPELAEPHLVLASPAGIETTTAQSTHIASGEHTAVTTGKSLSIASGDSLFASIRQTFRLFVQKAGIKMVAAAGEVEVQALTDSINLLAKLNITQTANRITITAKEEVMINGGGSYVKYNAAGIEHGTNGNYVAHGATHSLPGAKNLPIEPTHFPQINALSAPKYDEQFLLKDEEGNILTEMPYTVKLLSGELKHGVTDQEGRTERFYADEAGKIEFYLGHIEEQGQA</sequence>
<dbReference type="SUPFAM" id="SSF69255">
    <property type="entry name" value="gp5 N-terminal domain-like"/>
    <property type="match status" value="1"/>
</dbReference>
<dbReference type="InterPro" id="IPR018769">
    <property type="entry name" value="VgrG2_DUF2345"/>
</dbReference>
<dbReference type="InterPro" id="IPR017847">
    <property type="entry name" value="T6SS_RhsGE_Vgr_subset"/>
</dbReference>
<dbReference type="Gene3D" id="4.10.220.110">
    <property type="match status" value="1"/>
</dbReference>
<evidence type="ECO:0000259" key="3">
    <source>
        <dbReference type="Pfam" id="PF10106"/>
    </source>
</evidence>
<dbReference type="InterPro" id="IPR006533">
    <property type="entry name" value="T6SS_Vgr_RhsGE"/>
</dbReference>
<feature type="domain" description="Gp5/Type VI secretion system Vgr protein OB-fold" evidence="2">
    <location>
        <begin position="408"/>
        <end position="475"/>
    </location>
</feature>
<dbReference type="Proteomes" id="UP000072421">
    <property type="component" value="Chromosome"/>
</dbReference>
<dbReference type="Gene3D" id="3.55.50.10">
    <property type="entry name" value="Baseplate protein-like domains"/>
    <property type="match status" value="1"/>
</dbReference>
<feature type="domain" description="DUF2345" evidence="3">
    <location>
        <begin position="645"/>
        <end position="792"/>
    </location>
</feature>
<dbReference type="Pfam" id="PF04717">
    <property type="entry name" value="Phage_base_V"/>
    <property type="match status" value="1"/>
</dbReference>
<dbReference type="OrthoDB" id="1907165at2"/>
<dbReference type="NCBIfam" id="TIGR03361">
    <property type="entry name" value="VI_Rhs_Vgr"/>
    <property type="match status" value="1"/>
</dbReference>
<dbReference type="NCBIfam" id="TIGR01646">
    <property type="entry name" value="vgr_GE"/>
    <property type="match status" value="1"/>
</dbReference>
<protein>
    <submittedName>
        <fullName evidence="5">Rhs element Vgr family protein</fullName>
    </submittedName>
</protein>
<reference evidence="5 6" key="1">
    <citation type="submission" date="2015-11" db="EMBL/GenBank/DDBJ databases">
        <title>Exploring the genomic traits of fungus-feeding bacterial genus Collimonas.</title>
        <authorList>
            <person name="Song C."/>
            <person name="Schmidt R."/>
            <person name="de Jager V."/>
            <person name="Krzyzanowska D."/>
            <person name="Jongedijk E."/>
            <person name="Cankar K."/>
            <person name="Beekwilder J."/>
            <person name="van Veen A."/>
            <person name="de Boer W."/>
            <person name="van Veen J.A."/>
            <person name="Garbeva P."/>
        </authorList>
    </citation>
    <scope>NUCLEOTIDE SEQUENCE [LARGE SCALE GENOMIC DNA]</scope>
    <source>
        <strain evidence="5 6">Ter6</strain>
    </source>
</reference>
<dbReference type="Gene3D" id="2.40.50.230">
    <property type="entry name" value="Gp5 N-terminal domain"/>
    <property type="match status" value="1"/>
</dbReference>
<dbReference type="InterPro" id="IPR028244">
    <property type="entry name" value="T6SS_Rhs_Vgr_dom"/>
</dbReference>
<dbReference type="AlphaFoldDB" id="A0A127PBV9"/>
<dbReference type="EMBL" id="CP013232">
    <property type="protein sequence ID" value="AMO94921.1"/>
    <property type="molecule type" value="Genomic_DNA"/>
</dbReference>
<accession>A0A127PBV9</accession>
<dbReference type="Gene3D" id="2.30.110.50">
    <property type="match status" value="1"/>
</dbReference>
<dbReference type="PATRIC" id="fig|158899.10.peg.2230"/>
<evidence type="ECO:0000313" key="5">
    <source>
        <dbReference type="EMBL" id="AMO94921.1"/>
    </source>
</evidence>
<evidence type="ECO:0000256" key="1">
    <source>
        <dbReference type="ARBA" id="ARBA00005558"/>
    </source>
</evidence>
<dbReference type="InterPro" id="IPR006531">
    <property type="entry name" value="Gp5/Vgr_OB"/>
</dbReference>
<name>A0A127PBV9_9BURK</name>
<dbReference type="Pfam" id="PF10106">
    <property type="entry name" value="DUF2345"/>
    <property type="match status" value="1"/>
</dbReference>
<proteinExistence type="inferred from homology"/>
<dbReference type="InterPro" id="IPR037026">
    <property type="entry name" value="Vgr_OB-fold_dom_sf"/>
</dbReference>
<gene>
    <name evidence="5" type="ORF">CFter6_2233</name>
</gene>
<organism evidence="5">
    <name type="scientific">Collimonas fungivorans</name>
    <dbReference type="NCBI Taxonomy" id="158899"/>
    <lineage>
        <taxon>Bacteria</taxon>
        <taxon>Pseudomonadati</taxon>
        <taxon>Pseudomonadota</taxon>
        <taxon>Betaproteobacteria</taxon>
        <taxon>Burkholderiales</taxon>
        <taxon>Oxalobacteraceae</taxon>
        <taxon>Collimonas</taxon>
    </lineage>
</organism>
<comment type="similarity">
    <text evidence="1">Belongs to the VgrG protein family.</text>
</comment>